<accession>A0A1I4WBR3</accession>
<reference evidence="3 4" key="1">
    <citation type="submission" date="2016-10" db="EMBL/GenBank/DDBJ databases">
        <authorList>
            <person name="de Groot N.N."/>
        </authorList>
    </citation>
    <scope>NUCLEOTIDE SEQUENCE [LARGE SCALE GENOMIC DNA]</scope>
    <source>
        <strain evidence="3 4">CGMCC 1.7659</strain>
    </source>
</reference>
<dbReference type="InterPro" id="IPR007803">
    <property type="entry name" value="Asp/Arg/Pro-Hydrxlase"/>
</dbReference>
<dbReference type="SUPFAM" id="SSF51197">
    <property type="entry name" value="Clavaminate synthase-like"/>
    <property type="match status" value="1"/>
</dbReference>
<organism evidence="3 4">
    <name type="scientific">Dokdonella immobilis</name>
    <dbReference type="NCBI Taxonomy" id="578942"/>
    <lineage>
        <taxon>Bacteria</taxon>
        <taxon>Pseudomonadati</taxon>
        <taxon>Pseudomonadota</taxon>
        <taxon>Gammaproteobacteria</taxon>
        <taxon>Lysobacterales</taxon>
        <taxon>Rhodanobacteraceae</taxon>
        <taxon>Dokdonella</taxon>
    </lineage>
</organism>
<dbReference type="PANTHER" id="PTHR36451">
    <property type="entry name" value="PAPS-DEPENDENT SULFOTRANSFERASE STF3"/>
    <property type="match status" value="1"/>
</dbReference>
<keyword evidence="4" id="KW-1185">Reference proteome</keyword>
<name>A0A1I4WBR3_9GAMM</name>
<proteinExistence type="predicted"/>
<dbReference type="Pfam" id="PF05118">
    <property type="entry name" value="Asp_Arg_Hydrox"/>
    <property type="match status" value="1"/>
</dbReference>
<dbReference type="Pfam" id="PF13469">
    <property type="entry name" value="Sulfotransfer_3"/>
    <property type="match status" value="1"/>
</dbReference>
<dbReference type="InterPro" id="IPR052736">
    <property type="entry name" value="Stf3_sulfotransferase"/>
</dbReference>
<dbReference type="OrthoDB" id="1441538at2"/>
<dbReference type="PANTHER" id="PTHR36451:SF1">
    <property type="entry name" value="OMEGA-HYDROXY-BETA-DIHYDROMENAQUINONE-9 SULFOTRANSFERASE STF3"/>
    <property type="match status" value="1"/>
</dbReference>
<feature type="domain" description="Aspartyl/asparaginy/proline hydroxylase" evidence="2">
    <location>
        <begin position="65"/>
        <end position="167"/>
    </location>
</feature>
<dbReference type="InterPro" id="IPR027443">
    <property type="entry name" value="IPNS-like_sf"/>
</dbReference>
<feature type="region of interest" description="Disordered" evidence="1">
    <location>
        <begin position="314"/>
        <end position="334"/>
    </location>
</feature>
<sequence>MKLQVPFVQLPLRYDAAHLLEEVERLGEEVWRPHPQGYAGNSALPLIAVDGDPSSDSISGPMRPTPHLDACPYLRQVLASMGAVWGRSRLMRLSGHAEVPAHSDLAYYWRERVRVHVPILTQPTVRFICGEGEVNMAAGECWIFDTWRTHRVINAAQSQRIHLVADTVGGERFWELASGGRVAGRAAPGWHAPTIAPDPGANPELIYESVNLPSVMSPWELRDHLNFLIAESQPHPQLSLVQQESARLCATWLGLWAQSGSDRDGWPAYRAALDRFAHAMKQQGQAIVLRNGSPFLTALAPMILRSALDDRTKADSSVAPGTDPDAGARADAPSSSVALRSAVAERTQSASIADPRFDRPVFIVSPPRSGSTLLFETLARAPALYTVGGESHGRLEGMPELHPAARGFESNRLGVDEATPAVIAELRSRFDEVLRDRDGSSAPPGHRLRMLEKTPKNALRIPFLRKVFPDARFIYLYREPREVLSSMIEAWSSGRFRTYPNLPDWGQPAWSLALVPGWRELRGKPLPEIVARQWEATTRILLDDLAEVPADRVHRVRYDAFLAAPQSVIQGLCSELGLDWDTLLKAALPHSVHTLSAPSAGKWRRHEHEIEAILPLIAGTAERAEAASRTG</sequence>
<dbReference type="InterPro" id="IPR027417">
    <property type="entry name" value="P-loop_NTPase"/>
</dbReference>
<evidence type="ECO:0000256" key="1">
    <source>
        <dbReference type="SAM" id="MobiDB-lite"/>
    </source>
</evidence>
<dbReference type="Gene3D" id="3.40.50.300">
    <property type="entry name" value="P-loop containing nucleotide triphosphate hydrolases"/>
    <property type="match status" value="1"/>
</dbReference>
<evidence type="ECO:0000259" key="2">
    <source>
        <dbReference type="Pfam" id="PF05118"/>
    </source>
</evidence>
<protein>
    <submittedName>
        <fullName evidence="3">Aspartyl/Asparaginyl beta-hydroxylase</fullName>
    </submittedName>
</protein>
<dbReference type="STRING" id="578942.SAMN05216289_104143"/>
<dbReference type="RefSeq" id="WP_092405464.1">
    <property type="nucleotide sequence ID" value="NZ_FOVF01000004.1"/>
</dbReference>
<dbReference type="SUPFAM" id="SSF52540">
    <property type="entry name" value="P-loop containing nucleoside triphosphate hydrolases"/>
    <property type="match status" value="1"/>
</dbReference>
<dbReference type="Proteomes" id="UP000198575">
    <property type="component" value="Unassembled WGS sequence"/>
</dbReference>
<dbReference type="AlphaFoldDB" id="A0A1I4WBR3"/>
<dbReference type="EMBL" id="FOVF01000004">
    <property type="protein sequence ID" value="SFN10680.1"/>
    <property type="molecule type" value="Genomic_DNA"/>
</dbReference>
<evidence type="ECO:0000313" key="4">
    <source>
        <dbReference type="Proteomes" id="UP000198575"/>
    </source>
</evidence>
<gene>
    <name evidence="3" type="ORF">SAMN05216289_104143</name>
</gene>
<evidence type="ECO:0000313" key="3">
    <source>
        <dbReference type="EMBL" id="SFN10680.1"/>
    </source>
</evidence>
<dbReference type="Gene3D" id="2.60.120.330">
    <property type="entry name" value="B-lactam Antibiotic, Isopenicillin N Synthase, Chain"/>
    <property type="match status" value="1"/>
</dbReference>